<keyword evidence="3" id="KW-1185">Reference proteome</keyword>
<proteinExistence type="predicted"/>
<reference evidence="2 3" key="1">
    <citation type="journal article" date="2009" name="Proc. Natl. Acad. Sci. U.S.A.">
        <title>The genomic basis of trophic strategy in marine bacteria.</title>
        <authorList>
            <person name="Lauro F.M."/>
            <person name="McDougald D."/>
            <person name="Thomas T."/>
            <person name="Williams T.J."/>
            <person name="Egan S."/>
            <person name="Rice S."/>
            <person name="DeMaere M.Z."/>
            <person name="Ting L."/>
            <person name="Ertan H."/>
            <person name="Johnson J."/>
            <person name="Ferriera S."/>
            <person name="Lapidus A."/>
            <person name="Anderson I."/>
            <person name="Kyrpides N."/>
            <person name="Munk A.C."/>
            <person name="Detter C."/>
            <person name="Han C.S."/>
            <person name="Brown M.V."/>
            <person name="Robb F.T."/>
            <person name="Kjelleberg S."/>
            <person name="Cavicchioli R."/>
        </authorList>
    </citation>
    <scope>NUCLEOTIDE SEQUENCE [LARGE SCALE GENOMIC DNA]</scope>
    <source>
        <strain evidence="3">DSM 13593 / LMG 18877 / RB2256</strain>
    </source>
</reference>
<protein>
    <submittedName>
        <fullName evidence="2">Uncharacterized protein</fullName>
    </submittedName>
</protein>
<dbReference type="AlphaFoldDB" id="Q1GRI0"/>
<dbReference type="KEGG" id="sal:Sala_2031"/>
<feature type="region of interest" description="Disordered" evidence="1">
    <location>
        <begin position="41"/>
        <end position="79"/>
    </location>
</feature>
<dbReference type="Proteomes" id="UP000006578">
    <property type="component" value="Chromosome"/>
</dbReference>
<evidence type="ECO:0000313" key="3">
    <source>
        <dbReference type="Proteomes" id="UP000006578"/>
    </source>
</evidence>
<gene>
    <name evidence="2" type="ordered locus">Sala_2031</name>
</gene>
<name>Q1GRI0_SPHAL</name>
<dbReference type="HOGENOM" id="CLU_2604228_0_0_5"/>
<dbReference type="STRING" id="317655.Sala_2031"/>
<feature type="region of interest" description="Disordered" evidence="1">
    <location>
        <begin position="1"/>
        <end position="22"/>
    </location>
</feature>
<evidence type="ECO:0000313" key="2">
    <source>
        <dbReference type="EMBL" id="ABF53742.1"/>
    </source>
</evidence>
<dbReference type="EMBL" id="CP000356">
    <property type="protein sequence ID" value="ABF53742.1"/>
    <property type="molecule type" value="Genomic_DNA"/>
</dbReference>
<organism evidence="2 3">
    <name type="scientific">Sphingopyxis alaskensis (strain DSM 13593 / LMG 18877 / RB2256)</name>
    <name type="common">Sphingomonas alaskensis</name>
    <dbReference type="NCBI Taxonomy" id="317655"/>
    <lineage>
        <taxon>Bacteria</taxon>
        <taxon>Pseudomonadati</taxon>
        <taxon>Pseudomonadota</taxon>
        <taxon>Alphaproteobacteria</taxon>
        <taxon>Sphingomonadales</taxon>
        <taxon>Sphingomonadaceae</taxon>
        <taxon>Sphingopyxis</taxon>
    </lineage>
</organism>
<sequence length="79" mass="8778">MFQRHPASAENPPERVKSLDMPAVLRPRAQRAHRWQRCLPCGGHGQNDVEGGLRHSGRTGDVRKIGPIEVHATRLAPRG</sequence>
<evidence type="ECO:0000256" key="1">
    <source>
        <dbReference type="SAM" id="MobiDB-lite"/>
    </source>
</evidence>
<accession>Q1GRI0</accession>